<gene>
    <name evidence="1" type="ordered locus">Mcup_0763</name>
</gene>
<organism evidence="1 2">
    <name type="scientific">Metallosphaera cuprina (strain Ar-4)</name>
    <dbReference type="NCBI Taxonomy" id="1006006"/>
    <lineage>
        <taxon>Archaea</taxon>
        <taxon>Thermoproteota</taxon>
        <taxon>Thermoprotei</taxon>
        <taxon>Sulfolobales</taxon>
        <taxon>Sulfolobaceae</taxon>
        <taxon>Metallosphaera</taxon>
    </lineage>
</organism>
<dbReference type="AlphaFoldDB" id="F4G1X9"/>
<dbReference type="Proteomes" id="UP000007812">
    <property type="component" value="Chromosome"/>
</dbReference>
<reference evidence="1 2" key="1">
    <citation type="journal article" date="2011" name="J. Bacteriol.">
        <title>Complete genome sequence of Metallosphaera cuprina, a metal sulfide-oxidizing archaeon from a hot spring.</title>
        <authorList>
            <person name="Liu L.J."/>
            <person name="You X.Y."/>
            <person name="Zheng H."/>
            <person name="Wang S."/>
            <person name="Jiang C.Y."/>
            <person name="Liu S.J."/>
        </authorList>
    </citation>
    <scope>NUCLEOTIDE SEQUENCE [LARGE SCALE GENOMIC DNA]</scope>
    <source>
        <strain evidence="1 2">Ar-4</strain>
    </source>
</reference>
<protein>
    <submittedName>
        <fullName evidence="1">Uncharacterized protein</fullName>
    </submittedName>
</protein>
<keyword evidence="2" id="KW-1185">Reference proteome</keyword>
<dbReference type="HOGENOM" id="CLU_172999_0_0_2"/>
<accession>F4G1X9</accession>
<dbReference type="eggNOG" id="arCOG05921">
    <property type="taxonomic scope" value="Archaea"/>
</dbReference>
<dbReference type="RefSeq" id="WP_013737366.1">
    <property type="nucleotide sequence ID" value="NC_015435.1"/>
</dbReference>
<name>F4G1X9_METCR</name>
<dbReference type="EMBL" id="CP002656">
    <property type="protein sequence ID" value="AEB94868.1"/>
    <property type="molecule type" value="Genomic_DNA"/>
</dbReference>
<proteinExistence type="predicted"/>
<dbReference type="STRING" id="1006006.Mcup_0763"/>
<dbReference type="OrthoDB" id="42895at2157"/>
<dbReference type="PATRIC" id="fig|1006006.8.peg.762"/>
<dbReference type="KEGG" id="mcn:Mcup_0763"/>
<evidence type="ECO:0000313" key="2">
    <source>
        <dbReference type="Proteomes" id="UP000007812"/>
    </source>
</evidence>
<dbReference type="GeneID" id="10492954"/>
<evidence type="ECO:0000313" key="1">
    <source>
        <dbReference type="EMBL" id="AEB94868.1"/>
    </source>
</evidence>
<sequence length="110" mass="12901">MSEELMKPGEKELEEIRGYLFDLLDNLNNIAAKHERILVSKGIMPRLTVLLGTITMQRYQIDLVVKYYWRQLEEVINSMSQIEEMKSDMKDVLDDLQKIKELLTLANVKT</sequence>